<evidence type="ECO:0000259" key="6">
    <source>
        <dbReference type="Pfam" id="PF10337"/>
    </source>
</evidence>
<reference evidence="8 9" key="1">
    <citation type="submission" date="2016-02" db="EMBL/GenBank/DDBJ databases">
        <title>Complete genome sequence and transcriptome regulation of the pentose utilising yeast Sugiyamaella lignohabitans.</title>
        <authorList>
            <person name="Bellasio M."/>
            <person name="Peymann A."/>
            <person name="Valli M."/>
            <person name="Sipitzky M."/>
            <person name="Graf A."/>
            <person name="Sauer M."/>
            <person name="Marx H."/>
            <person name="Mattanovich D."/>
        </authorList>
    </citation>
    <scope>NUCLEOTIDE SEQUENCE [LARGE SCALE GENOMIC DNA]</scope>
    <source>
        <strain evidence="8 9">CBS 10342</strain>
    </source>
</reference>
<dbReference type="GeneID" id="30034786"/>
<organism evidence="8 9">
    <name type="scientific">Sugiyamaella lignohabitans</name>
    <dbReference type="NCBI Taxonomy" id="796027"/>
    <lineage>
        <taxon>Eukaryota</taxon>
        <taxon>Fungi</taxon>
        <taxon>Dikarya</taxon>
        <taxon>Ascomycota</taxon>
        <taxon>Saccharomycotina</taxon>
        <taxon>Dipodascomycetes</taxon>
        <taxon>Dipodascales</taxon>
        <taxon>Trichomonascaceae</taxon>
        <taxon>Sugiyamaella</taxon>
    </lineage>
</organism>
<feature type="transmembrane region" description="Helical" evidence="5">
    <location>
        <begin position="457"/>
        <end position="477"/>
    </location>
</feature>
<evidence type="ECO:0000256" key="3">
    <source>
        <dbReference type="ARBA" id="ARBA00022989"/>
    </source>
</evidence>
<feature type="transmembrane region" description="Helical" evidence="5">
    <location>
        <begin position="424"/>
        <end position="445"/>
    </location>
</feature>
<evidence type="ECO:0000259" key="7">
    <source>
        <dbReference type="Pfam" id="PF13515"/>
    </source>
</evidence>
<dbReference type="Proteomes" id="UP000189580">
    <property type="component" value="Chromosome b"/>
</dbReference>
<dbReference type="OrthoDB" id="68611at2759"/>
<gene>
    <name evidence="8" type="ORF">AWJ20_2831</name>
</gene>
<dbReference type="InterPro" id="IPR049453">
    <property type="entry name" value="Memb_transporter_dom"/>
</dbReference>
<dbReference type="AlphaFoldDB" id="A0A161HMS6"/>
<sequence>MIYPEFGSTFLGTTALDSLNEIHLHINSTVDYFINFKNDDAAKTLSTLQKQRTSIRKKVALSKTVLTESTFEITYSYMAPKELKPIVKLLGQASASTSAIVGACELEYALLGKDYEKAKKLVDGELHHGISREIEHADAAVLLAFLDSISEPVLSLSRAISMSFNCIKLAVSYGYDVPDSLVKIAKINDDTNHVSKASNNENRDKITLDAIDKTLKLLVLSITNYDSLVPQRLESAAHFEVNEADESNGGSLLLPRDEYFLVSSFLLNFREFANIISSVLSNSREIVEHRSMREDRGFFGRSLWFFPVFSKKTLHKYLWTGENDLKEVDIASVHTSKSTGERVGHYETEDTQTGKFRNILADFVEFPERYSAHIKFSFKYTILLMLVSFPAFSASMRTWYVDIKGTWVGFVANLVIESSVGETAMLFVIRTIGLVIGAAWGYAAYEAGWSGTTPGGDVVMCVVIVVGLIVGYYFMLASPYPKAAMVGIVSSTIVVLSTIYPVTPSTIRENFAKRCIAMLIGGAAAVVVQITLFPVKARSELVNQIVSCLECCEKLEEIVAQGVDGGSYRSTQQSYAALQKIWKQANKSLALAESFRKYYRTSILHRYINILGNQAKKEPRLKGSFGALDTVFAEIIFVLYQIIDKFHNIAFLRQQYGSAILEDLSVSTC</sequence>
<keyword evidence="4 5" id="KW-0472">Membrane</keyword>
<dbReference type="PANTHER" id="PTHR47804">
    <property type="entry name" value="60S RIBOSOMAL PROTEIN L19"/>
    <property type="match status" value="1"/>
</dbReference>
<keyword evidence="2 5" id="KW-0812">Transmembrane</keyword>
<accession>A0A161HMS6</accession>
<feature type="domain" description="Integral membrane bound transporter" evidence="7">
    <location>
        <begin position="403"/>
        <end position="528"/>
    </location>
</feature>
<dbReference type="PANTHER" id="PTHR47804:SF4">
    <property type="entry name" value="AFR661WP"/>
    <property type="match status" value="1"/>
</dbReference>
<dbReference type="Pfam" id="PF13515">
    <property type="entry name" value="FUSC_2"/>
    <property type="match status" value="1"/>
</dbReference>
<dbReference type="RefSeq" id="XP_018737684.1">
    <property type="nucleotide sequence ID" value="XM_018879804.1"/>
</dbReference>
<evidence type="ECO:0000256" key="4">
    <source>
        <dbReference type="ARBA" id="ARBA00023136"/>
    </source>
</evidence>
<name>A0A161HMS6_9ASCO</name>
<dbReference type="GO" id="GO:0016020">
    <property type="term" value="C:membrane"/>
    <property type="evidence" value="ECO:0007669"/>
    <property type="project" value="UniProtKB-SubCell"/>
</dbReference>
<evidence type="ECO:0000313" key="9">
    <source>
        <dbReference type="Proteomes" id="UP000189580"/>
    </source>
</evidence>
<dbReference type="InterPro" id="IPR023244">
    <property type="entry name" value="Brefeldin_A-sensitivity_4"/>
</dbReference>
<feature type="transmembrane region" description="Helical" evidence="5">
    <location>
        <begin position="515"/>
        <end position="535"/>
    </location>
</feature>
<dbReference type="InterPro" id="IPR052430">
    <property type="entry name" value="IVT-Associated"/>
</dbReference>
<dbReference type="Pfam" id="PF10337">
    <property type="entry name" value="ArAE_2_N"/>
    <property type="match status" value="1"/>
</dbReference>
<evidence type="ECO:0000256" key="5">
    <source>
        <dbReference type="SAM" id="Phobius"/>
    </source>
</evidence>
<evidence type="ECO:0000256" key="1">
    <source>
        <dbReference type="ARBA" id="ARBA00004141"/>
    </source>
</evidence>
<dbReference type="EMBL" id="CP014503">
    <property type="protein sequence ID" value="ANB15207.1"/>
    <property type="molecule type" value="Genomic_DNA"/>
</dbReference>
<evidence type="ECO:0000256" key="2">
    <source>
        <dbReference type="ARBA" id="ARBA00022692"/>
    </source>
</evidence>
<keyword evidence="9" id="KW-1185">Reference proteome</keyword>
<keyword evidence="3 5" id="KW-1133">Transmembrane helix</keyword>
<dbReference type="PRINTS" id="PR02047">
    <property type="entry name" value="BREFELDNASP4"/>
</dbReference>
<protein>
    <submittedName>
        <fullName evidence="8">Uncharacterized protein</fullName>
    </submittedName>
</protein>
<feature type="domain" description="Putative ER transporter 6TM N-terminal" evidence="6">
    <location>
        <begin position="2"/>
        <end position="123"/>
    </location>
</feature>
<proteinExistence type="predicted"/>
<comment type="subcellular location">
    <subcellularLocation>
        <location evidence="1">Membrane</location>
        <topology evidence="1">Multi-pass membrane protein</topology>
    </subcellularLocation>
</comment>
<dbReference type="InterPro" id="IPR018823">
    <property type="entry name" value="ArAE_2_N"/>
</dbReference>
<feature type="transmembrane region" description="Helical" evidence="5">
    <location>
        <begin position="483"/>
        <end position="503"/>
    </location>
</feature>
<dbReference type="KEGG" id="slb:AWJ20_2831"/>
<evidence type="ECO:0000313" key="8">
    <source>
        <dbReference type="EMBL" id="ANB15207.1"/>
    </source>
</evidence>